<evidence type="ECO:0000313" key="3">
    <source>
        <dbReference type="Proteomes" id="UP000419144"/>
    </source>
</evidence>
<dbReference type="Proteomes" id="UP000419144">
    <property type="component" value="Unassembled WGS sequence"/>
</dbReference>
<gene>
    <name evidence="2" type="ORF">LtaPh_2507800</name>
</gene>
<organism evidence="2 3">
    <name type="scientific">Leishmania tarentolae</name>
    <name type="common">Sauroleishmania tarentolae</name>
    <dbReference type="NCBI Taxonomy" id="5689"/>
    <lineage>
        <taxon>Eukaryota</taxon>
        <taxon>Discoba</taxon>
        <taxon>Euglenozoa</taxon>
        <taxon>Kinetoplastea</taxon>
        <taxon>Metakinetoplastina</taxon>
        <taxon>Trypanosomatida</taxon>
        <taxon>Trypanosomatidae</taxon>
        <taxon>Leishmaniinae</taxon>
        <taxon>Leishmania</taxon>
        <taxon>lizard Leishmania</taxon>
    </lineage>
</organism>
<evidence type="ECO:0000256" key="1">
    <source>
        <dbReference type="SAM" id="MobiDB-lite"/>
    </source>
</evidence>
<dbReference type="EMBL" id="BLBS01000034">
    <property type="protein sequence ID" value="GET89164.1"/>
    <property type="molecule type" value="Genomic_DNA"/>
</dbReference>
<reference evidence="2" key="1">
    <citation type="submission" date="2019-11" db="EMBL/GenBank/DDBJ databases">
        <title>Leishmania tarentolae CDS.</title>
        <authorList>
            <person name="Goto Y."/>
            <person name="Yamagishi J."/>
        </authorList>
    </citation>
    <scope>NUCLEOTIDE SEQUENCE [LARGE SCALE GENOMIC DNA]</scope>
    <source>
        <strain evidence="2">Parrot Tar II</strain>
    </source>
</reference>
<keyword evidence="3" id="KW-1185">Reference proteome</keyword>
<proteinExistence type="predicted"/>
<name>A0A640KJD1_LEITA</name>
<sequence>MGHRGDFCSPVSNRKSERYPTNENVLSADSFNEKMFSEDQIKEIEDLLSRIGDDTDGHEMVANNFECGHVSSVNGGVVTHKKFEEDNVLSDRPRCRDTDKKRERIWKAHVANVHTHLEQKKSDITKAILNERRFRKKNREQRYWHRAQFHIQTPKLLPLRDEFLKYDIQADDLTMFVEMRTR</sequence>
<dbReference type="AlphaFoldDB" id="A0A640KJD1"/>
<comment type="caution">
    <text evidence="2">The sequence shown here is derived from an EMBL/GenBank/DDBJ whole genome shotgun (WGS) entry which is preliminary data.</text>
</comment>
<protein>
    <submittedName>
        <fullName evidence="2">Unspecified product</fullName>
    </submittedName>
</protein>
<dbReference type="OrthoDB" id="263125at2759"/>
<evidence type="ECO:0000313" key="2">
    <source>
        <dbReference type="EMBL" id="GET89164.1"/>
    </source>
</evidence>
<dbReference type="VEuPathDB" id="TriTrypDB:LtaPh_2507800"/>
<accession>A0A640KJD1</accession>
<feature type="region of interest" description="Disordered" evidence="1">
    <location>
        <begin position="1"/>
        <end position="20"/>
    </location>
</feature>